<evidence type="ECO:0000256" key="1">
    <source>
        <dbReference type="SAM" id="MobiDB-lite"/>
    </source>
</evidence>
<evidence type="ECO:0000313" key="2">
    <source>
        <dbReference type="EMBL" id="KAK0572542.1"/>
    </source>
</evidence>
<evidence type="ECO:0000313" key="3">
    <source>
        <dbReference type="Proteomes" id="UP001168877"/>
    </source>
</evidence>
<sequence length="166" mass="18723">MVGGGSRKDESLVINSTNVFAALGSLKKKKKSTGKEQGSSKSKTKDADKEKEKEVSGPRRRLPSSHGLTSTTRMTMITMPLLLRLRLIGPPLWTPIPRTRPSRLLLRKLKVRKKALMKLMMMLRKIMKLNLRQVEVESITKKPPETPLAPKDAEAALKERIEEKRS</sequence>
<reference evidence="2" key="2">
    <citation type="submission" date="2023-06" db="EMBL/GenBank/DDBJ databases">
        <authorList>
            <person name="Swenson N.G."/>
            <person name="Wegrzyn J.L."/>
            <person name="Mcevoy S.L."/>
        </authorList>
    </citation>
    <scope>NUCLEOTIDE SEQUENCE</scope>
    <source>
        <strain evidence="2">NS2018</strain>
        <tissue evidence="2">Leaf</tissue>
    </source>
</reference>
<dbReference type="AlphaFoldDB" id="A0AA39RFI2"/>
<gene>
    <name evidence="2" type="ORF">LWI29_033263</name>
</gene>
<accession>A0AA39RFI2</accession>
<protein>
    <submittedName>
        <fullName evidence="2">Uncharacterized protein</fullName>
    </submittedName>
</protein>
<reference evidence="2" key="1">
    <citation type="journal article" date="2022" name="Plant J.">
        <title>Strategies of tolerance reflected in two North American maple genomes.</title>
        <authorList>
            <person name="McEvoy S.L."/>
            <person name="Sezen U.U."/>
            <person name="Trouern-Trend A."/>
            <person name="McMahon S.M."/>
            <person name="Schaberg P.G."/>
            <person name="Yang J."/>
            <person name="Wegrzyn J.L."/>
            <person name="Swenson N.G."/>
        </authorList>
    </citation>
    <scope>NUCLEOTIDE SEQUENCE</scope>
    <source>
        <strain evidence="2">NS2018</strain>
    </source>
</reference>
<name>A0AA39RFI2_ACESA</name>
<proteinExistence type="predicted"/>
<organism evidence="2 3">
    <name type="scientific">Acer saccharum</name>
    <name type="common">Sugar maple</name>
    <dbReference type="NCBI Taxonomy" id="4024"/>
    <lineage>
        <taxon>Eukaryota</taxon>
        <taxon>Viridiplantae</taxon>
        <taxon>Streptophyta</taxon>
        <taxon>Embryophyta</taxon>
        <taxon>Tracheophyta</taxon>
        <taxon>Spermatophyta</taxon>
        <taxon>Magnoliopsida</taxon>
        <taxon>eudicotyledons</taxon>
        <taxon>Gunneridae</taxon>
        <taxon>Pentapetalae</taxon>
        <taxon>rosids</taxon>
        <taxon>malvids</taxon>
        <taxon>Sapindales</taxon>
        <taxon>Sapindaceae</taxon>
        <taxon>Hippocastanoideae</taxon>
        <taxon>Acereae</taxon>
        <taxon>Acer</taxon>
    </lineage>
</organism>
<feature type="compositionally biased region" description="Basic and acidic residues" evidence="1">
    <location>
        <begin position="43"/>
        <end position="57"/>
    </location>
</feature>
<comment type="caution">
    <text evidence="2">The sequence shown here is derived from an EMBL/GenBank/DDBJ whole genome shotgun (WGS) entry which is preliminary data.</text>
</comment>
<feature type="region of interest" description="Disordered" evidence="1">
    <location>
        <begin position="24"/>
        <end position="70"/>
    </location>
</feature>
<dbReference type="Proteomes" id="UP001168877">
    <property type="component" value="Unassembled WGS sequence"/>
</dbReference>
<dbReference type="EMBL" id="JAUESC010000388">
    <property type="protein sequence ID" value="KAK0572542.1"/>
    <property type="molecule type" value="Genomic_DNA"/>
</dbReference>
<keyword evidence="3" id="KW-1185">Reference proteome</keyword>